<dbReference type="Proteomes" id="UP000259328">
    <property type="component" value="Chromosome"/>
</dbReference>
<evidence type="ECO:0000313" key="1">
    <source>
        <dbReference type="EMBL" id="SYV93367.1"/>
    </source>
</evidence>
<accession>A0A3B0PBK0</accession>
<organism evidence="1 2">
    <name type="scientific">Mycoplasmopsis synoviae</name>
    <name type="common">Mycoplasma synoviae</name>
    <dbReference type="NCBI Taxonomy" id="2109"/>
    <lineage>
        <taxon>Bacteria</taxon>
        <taxon>Bacillati</taxon>
        <taxon>Mycoplasmatota</taxon>
        <taxon>Mycoplasmoidales</taxon>
        <taxon>Metamycoplasmataceae</taxon>
        <taxon>Mycoplasmopsis</taxon>
    </lineage>
</organism>
<protein>
    <submittedName>
        <fullName evidence="1">Uncharacterized protein</fullName>
    </submittedName>
</protein>
<gene>
    <name evidence="1" type="ORF">NCTC10124_01107</name>
</gene>
<dbReference type="EMBL" id="LS991953">
    <property type="protein sequence ID" value="SYV93367.1"/>
    <property type="molecule type" value="Genomic_DNA"/>
</dbReference>
<dbReference type="AlphaFoldDB" id="A0A3B0PBK0"/>
<sequence length="74" mass="8578">MFQVLLFLTKSQLSKLFLGAIELTKIKTIGRRISKIAITKNGISKISFLLKNSPLKIFELKIFFSIISFRIFFH</sequence>
<evidence type="ECO:0000313" key="2">
    <source>
        <dbReference type="Proteomes" id="UP000259328"/>
    </source>
</evidence>
<proteinExistence type="predicted"/>
<name>A0A3B0PBK0_MYCSY</name>
<reference evidence="2" key="1">
    <citation type="submission" date="2018-06" db="EMBL/GenBank/DDBJ databases">
        <authorList>
            <consortium name="Pathogen Informatics"/>
        </authorList>
    </citation>
    <scope>NUCLEOTIDE SEQUENCE [LARGE SCALE GENOMIC DNA]</scope>
    <source>
        <strain evidence="2">NCTC10124</strain>
    </source>
</reference>